<dbReference type="AlphaFoldDB" id="A0A914Y223"/>
<keyword evidence="1" id="KW-1185">Reference proteome</keyword>
<proteinExistence type="predicted"/>
<organism evidence="1 2">
    <name type="scientific">Panagrolaimus superbus</name>
    <dbReference type="NCBI Taxonomy" id="310955"/>
    <lineage>
        <taxon>Eukaryota</taxon>
        <taxon>Metazoa</taxon>
        <taxon>Ecdysozoa</taxon>
        <taxon>Nematoda</taxon>
        <taxon>Chromadorea</taxon>
        <taxon>Rhabditida</taxon>
        <taxon>Tylenchina</taxon>
        <taxon>Panagrolaimomorpha</taxon>
        <taxon>Panagrolaimoidea</taxon>
        <taxon>Panagrolaimidae</taxon>
        <taxon>Panagrolaimus</taxon>
    </lineage>
</organism>
<name>A0A914Y223_9BILA</name>
<evidence type="ECO:0000313" key="2">
    <source>
        <dbReference type="WBParaSite" id="PSU_v2.g13504.t1"/>
    </source>
</evidence>
<dbReference type="Proteomes" id="UP000887577">
    <property type="component" value="Unplaced"/>
</dbReference>
<dbReference type="WBParaSite" id="PSU_v2.g13504.t1">
    <property type="protein sequence ID" value="PSU_v2.g13504.t1"/>
    <property type="gene ID" value="PSU_v2.g13504"/>
</dbReference>
<accession>A0A914Y223</accession>
<reference evidence="2" key="1">
    <citation type="submission" date="2022-11" db="UniProtKB">
        <authorList>
            <consortium name="WormBaseParasite"/>
        </authorList>
    </citation>
    <scope>IDENTIFICATION</scope>
</reference>
<sequence>MAITNEMDVTPLKGVLSNLTKLEWTLLKPLRISKTIINIYPNKNYEMIEAINSVENGKPITVTKIPSAATIQIYIHGKIDNLKPVISRPKLFEAYKILIEINPFYKNIEYNPNFKFTNTCVKFDKKISNPDYSILIDESGNDRNLADLDFYGIDQDLNPLQQGFFLFI</sequence>
<protein>
    <submittedName>
        <fullName evidence="2">Uncharacterized protein</fullName>
    </submittedName>
</protein>
<evidence type="ECO:0000313" key="1">
    <source>
        <dbReference type="Proteomes" id="UP000887577"/>
    </source>
</evidence>